<dbReference type="Proteomes" id="UP000609802">
    <property type="component" value="Unassembled WGS sequence"/>
</dbReference>
<keyword evidence="2" id="KW-1185">Reference proteome</keyword>
<gene>
    <name evidence="1" type="ORF">GCM10016455_22310</name>
</gene>
<evidence type="ECO:0000313" key="1">
    <source>
        <dbReference type="EMBL" id="GHF00819.1"/>
    </source>
</evidence>
<accession>A0ABQ3J2R4</accession>
<evidence type="ECO:0000313" key="2">
    <source>
        <dbReference type="Proteomes" id="UP000609802"/>
    </source>
</evidence>
<organism evidence="1 2">
    <name type="scientific">Aliiroseovarius zhejiangensis</name>
    <dbReference type="NCBI Taxonomy" id="1632025"/>
    <lineage>
        <taxon>Bacteria</taxon>
        <taxon>Pseudomonadati</taxon>
        <taxon>Pseudomonadota</taxon>
        <taxon>Alphaproteobacteria</taxon>
        <taxon>Rhodobacterales</taxon>
        <taxon>Paracoccaceae</taxon>
        <taxon>Aliiroseovarius</taxon>
    </lineage>
</organism>
<dbReference type="EMBL" id="BNCH01000004">
    <property type="protein sequence ID" value="GHF00819.1"/>
    <property type="molecule type" value="Genomic_DNA"/>
</dbReference>
<sequence>MTDTLSLPPRPRKTPFRLEATLVGLIRRHGRWRVIRAALFARPRRPLYLDDLPPGLRRDMGLPADGRAKAHPWHDLR</sequence>
<protein>
    <recommendedName>
        <fullName evidence="3">DUF1127 domain-containing protein</fullName>
    </recommendedName>
</protein>
<reference evidence="2" key="1">
    <citation type="journal article" date="2019" name="Int. J. Syst. Evol. Microbiol.">
        <title>The Global Catalogue of Microorganisms (GCM) 10K type strain sequencing project: providing services to taxonomists for standard genome sequencing and annotation.</title>
        <authorList>
            <consortium name="The Broad Institute Genomics Platform"/>
            <consortium name="The Broad Institute Genome Sequencing Center for Infectious Disease"/>
            <person name="Wu L."/>
            <person name="Ma J."/>
        </authorList>
    </citation>
    <scope>NUCLEOTIDE SEQUENCE [LARGE SCALE GENOMIC DNA]</scope>
    <source>
        <strain evidence="2">KCTC 42443</strain>
    </source>
</reference>
<comment type="caution">
    <text evidence="1">The sequence shown here is derived from an EMBL/GenBank/DDBJ whole genome shotgun (WGS) entry which is preliminary data.</text>
</comment>
<dbReference type="RefSeq" id="WP_191286592.1">
    <property type="nucleotide sequence ID" value="NZ_BNCH01000004.1"/>
</dbReference>
<name>A0ABQ3J2R4_9RHOB</name>
<proteinExistence type="predicted"/>
<evidence type="ECO:0008006" key="3">
    <source>
        <dbReference type="Google" id="ProtNLM"/>
    </source>
</evidence>